<dbReference type="Gene3D" id="3.40.50.300">
    <property type="entry name" value="P-loop containing nucleotide triphosphate hydrolases"/>
    <property type="match status" value="1"/>
</dbReference>
<dbReference type="InterPro" id="IPR027417">
    <property type="entry name" value="P-loop_NTPase"/>
</dbReference>
<name>E3LDE3_CAERE</name>
<keyword evidence="1" id="KW-0378">Hydrolase</keyword>
<comment type="cofactor">
    <cofactor evidence="1">
        <name>Mg(2+)</name>
        <dbReference type="ChEBI" id="CHEBI:18420"/>
    </cofactor>
</comment>
<dbReference type="GO" id="GO:0016887">
    <property type="term" value="F:ATP hydrolysis activity"/>
    <property type="evidence" value="ECO:0007669"/>
    <property type="project" value="RHEA"/>
</dbReference>
<dbReference type="OrthoDB" id="10046327at2759"/>
<feature type="chain" id="PRO_5003174453" description="ATP-dependent DNA helicase" evidence="2">
    <location>
        <begin position="28"/>
        <end position="144"/>
    </location>
</feature>
<proteinExistence type="inferred from homology"/>
<dbReference type="EMBL" id="DS268407">
    <property type="protein sequence ID" value="EFO82739.1"/>
    <property type="molecule type" value="Genomic_DNA"/>
</dbReference>
<accession>E3LDE3</accession>
<dbReference type="EC" id="5.6.2.3" evidence="1"/>
<comment type="catalytic activity">
    <reaction evidence="1">
        <text>ATP + H2O = ADP + phosphate + H(+)</text>
        <dbReference type="Rhea" id="RHEA:13065"/>
        <dbReference type="ChEBI" id="CHEBI:15377"/>
        <dbReference type="ChEBI" id="CHEBI:15378"/>
        <dbReference type="ChEBI" id="CHEBI:30616"/>
        <dbReference type="ChEBI" id="CHEBI:43474"/>
        <dbReference type="ChEBI" id="CHEBI:456216"/>
        <dbReference type="EC" id="5.6.2.3"/>
    </reaction>
</comment>
<dbReference type="PANTHER" id="PTHR47642">
    <property type="entry name" value="ATP-DEPENDENT DNA HELICASE"/>
    <property type="match status" value="1"/>
</dbReference>
<dbReference type="GO" id="GO:0000723">
    <property type="term" value="P:telomere maintenance"/>
    <property type="evidence" value="ECO:0007669"/>
    <property type="project" value="InterPro"/>
</dbReference>
<dbReference type="AlphaFoldDB" id="E3LDE3"/>
<dbReference type="GO" id="GO:0005524">
    <property type="term" value="F:ATP binding"/>
    <property type="evidence" value="ECO:0007669"/>
    <property type="project" value="UniProtKB-KW"/>
</dbReference>
<dbReference type="InterPro" id="IPR051055">
    <property type="entry name" value="PIF1_helicase"/>
</dbReference>
<dbReference type="GO" id="GO:0006310">
    <property type="term" value="P:DNA recombination"/>
    <property type="evidence" value="ECO:0007669"/>
    <property type="project" value="UniProtKB-KW"/>
</dbReference>
<evidence type="ECO:0000313" key="5">
    <source>
        <dbReference type="Proteomes" id="UP000008281"/>
    </source>
</evidence>
<evidence type="ECO:0000256" key="1">
    <source>
        <dbReference type="RuleBase" id="RU363044"/>
    </source>
</evidence>
<dbReference type="Proteomes" id="UP000008281">
    <property type="component" value="Unassembled WGS sequence"/>
</dbReference>
<dbReference type="InterPro" id="IPR010285">
    <property type="entry name" value="DNA_helicase_pif1-like_DEAD"/>
</dbReference>
<keyword evidence="1" id="KW-0233">DNA recombination</keyword>
<organism evidence="5">
    <name type="scientific">Caenorhabditis remanei</name>
    <name type="common">Caenorhabditis vulgaris</name>
    <dbReference type="NCBI Taxonomy" id="31234"/>
    <lineage>
        <taxon>Eukaryota</taxon>
        <taxon>Metazoa</taxon>
        <taxon>Ecdysozoa</taxon>
        <taxon>Nematoda</taxon>
        <taxon>Chromadorea</taxon>
        <taxon>Rhabditida</taxon>
        <taxon>Rhabditina</taxon>
        <taxon>Rhabditomorpha</taxon>
        <taxon>Rhabditoidea</taxon>
        <taxon>Rhabditidae</taxon>
        <taxon>Peloderinae</taxon>
        <taxon>Caenorhabditis</taxon>
    </lineage>
</organism>
<evidence type="ECO:0000313" key="4">
    <source>
        <dbReference type="EMBL" id="EFO82739.1"/>
    </source>
</evidence>
<keyword evidence="5" id="KW-1185">Reference proteome</keyword>
<keyword evidence="1" id="KW-0067">ATP-binding</keyword>
<gene>
    <name evidence="4" type="ORF">CRE_00148</name>
</gene>
<reference evidence="4" key="1">
    <citation type="submission" date="2007-07" db="EMBL/GenBank/DDBJ databases">
        <title>PCAP assembly of the Caenorhabditis remanei genome.</title>
        <authorList>
            <consortium name="The Caenorhabditis remanei Sequencing Consortium"/>
            <person name="Wilson R.K."/>
        </authorList>
    </citation>
    <scope>NUCLEOTIDE SEQUENCE [LARGE SCALE GENOMIC DNA]</scope>
    <source>
        <strain evidence="4">PB4641</strain>
    </source>
</reference>
<sequence>MPVSAKPLFFLCTFILSQLTAMQKTIAVFLQNFLERAPDQQLFRFVNGPAGTGKTILLHYLRDVIVRHFDTNAACRLAASTGTAAWNIRGDTLHSLIKLSIENEDAFRVLDGPTLKATSVRVFYNYSFLLEVVAAQLQSAIRVV</sequence>
<dbReference type="HOGENOM" id="CLU_1798242_0_0_1"/>
<dbReference type="SUPFAM" id="SSF52540">
    <property type="entry name" value="P-loop containing nucleoside triphosphate hydrolases"/>
    <property type="match status" value="1"/>
</dbReference>
<feature type="domain" description="DNA helicase Pif1-like DEAD-box helicase" evidence="3">
    <location>
        <begin position="39"/>
        <end position="106"/>
    </location>
</feature>
<dbReference type="Pfam" id="PF05970">
    <property type="entry name" value="PIF1"/>
    <property type="match status" value="1"/>
</dbReference>
<keyword evidence="1" id="KW-0347">Helicase</keyword>
<evidence type="ECO:0000259" key="3">
    <source>
        <dbReference type="Pfam" id="PF05970"/>
    </source>
</evidence>
<keyword evidence="1" id="KW-0547">Nucleotide-binding</keyword>
<keyword evidence="1" id="KW-0234">DNA repair</keyword>
<dbReference type="InParanoid" id="E3LDE3"/>
<feature type="signal peptide" evidence="2">
    <location>
        <begin position="1"/>
        <end position="27"/>
    </location>
</feature>
<keyword evidence="1" id="KW-0227">DNA damage</keyword>
<evidence type="ECO:0000256" key="2">
    <source>
        <dbReference type="SAM" id="SignalP"/>
    </source>
</evidence>
<dbReference type="GO" id="GO:0043139">
    <property type="term" value="F:5'-3' DNA helicase activity"/>
    <property type="evidence" value="ECO:0007669"/>
    <property type="project" value="UniProtKB-EC"/>
</dbReference>
<dbReference type="GO" id="GO:0006281">
    <property type="term" value="P:DNA repair"/>
    <property type="evidence" value="ECO:0007669"/>
    <property type="project" value="UniProtKB-KW"/>
</dbReference>
<comment type="similarity">
    <text evidence="1">Belongs to the helicase family.</text>
</comment>
<keyword evidence="2" id="KW-0732">Signal</keyword>
<protein>
    <recommendedName>
        <fullName evidence="1">ATP-dependent DNA helicase</fullName>
        <ecNumber evidence="1">5.6.2.3</ecNumber>
    </recommendedName>
</protein>